<keyword evidence="1" id="KW-0812">Transmembrane</keyword>
<keyword evidence="3" id="KW-1185">Reference proteome</keyword>
<proteinExistence type="predicted"/>
<comment type="caution">
    <text evidence="2">The sequence shown here is derived from an EMBL/GenBank/DDBJ whole genome shotgun (WGS) entry which is preliminary data.</text>
</comment>
<dbReference type="AlphaFoldDB" id="A0A031LKM1"/>
<evidence type="ECO:0000313" key="3">
    <source>
        <dbReference type="Proteomes" id="UP000024332"/>
    </source>
</evidence>
<dbReference type="EMBL" id="JFZT01000062">
    <property type="protein sequence ID" value="EZQ01759.1"/>
    <property type="molecule type" value="Genomic_DNA"/>
</dbReference>
<name>A0A031LKM1_9CREN</name>
<keyword evidence="1" id="KW-0472">Membrane</keyword>
<reference evidence="2 3" key="1">
    <citation type="submission" date="2014-03" db="EMBL/GenBank/DDBJ databases">
        <title>Draft genome sequence of the novel thermoacidophilic archaea Acidianus copahuensis ALE1 strain, isolated from Copahue volcanic area in Neuquen Argentina.</title>
        <authorList>
            <person name="Urbieta M.S."/>
            <person name="Rascovan N."/>
            <person name="Castro C."/>
            <person name="Revale S."/>
            <person name="Giaveno M.A."/>
            <person name="Vazquez M.P."/>
            <person name="Donati E.R."/>
        </authorList>
    </citation>
    <scope>NUCLEOTIDE SEQUENCE [LARGE SCALE GENOMIC DNA]</scope>
    <source>
        <strain evidence="2 3">ALE1</strain>
    </source>
</reference>
<gene>
    <name evidence="2" type="ORF">CM19_12505</name>
</gene>
<evidence type="ECO:0008006" key="4">
    <source>
        <dbReference type="Google" id="ProtNLM"/>
    </source>
</evidence>
<dbReference type="Proteomes" id="UP000024332">
    <property type="component" value="Unassembled WGS sequence"/>
</dbReference>
<organism evidence="2 3">
    <name type="scientific">Candidatus Acidianus copahuensis</name>
    <dbReference type="NCBI Taxonomy" id="1160895"/>
    <lineage>
        <taxon>Archaea</taxon>
        <taxon>Thermoproteota</taxon>
        <taxon>Thermoprotei</taxon>
        <taxon>Sulfolobales</taxon>
        <taxon>Sulfolobaceae</taxon>
        <taxon>Acidianus</taxon>
    </lineage>
</organism>
<dbReference type="RefSeq" id="WP_048100665.1">
    <property type="nucleotide sequence ID" value="NZ_JFZT01000062.1"/>
</dbReference>
<keyword evidence="1" id="KW-1133">Transmembrane helix</keyword>
<protein>
    <recommendedName>
        <fullName evidence="4">Sodium:proton antiporter</fullName>
    </recommendedName>
</protein>
<sequence>MNIFILLAIVGFIVITAIITISLIKRPDLRKSLWLYSLYAIYYMGIIIYYIHSIILAVIMITLVSISLLSIIAIRKLHFM</sequence>
<evidence type="ECO:0000256" key="1">
    <source>
        <dbReference type="SAM" id="Phobius"/>
    </source>
</evidence>
<evidence type="ECO:0000313" key="2">
    <source>
        <dbReference type="EMBL" id="EZQ01759.1"/>
    </source>
</evidence>
<feature type="transmembrane region" description="Helical" evidence="1">
    <location>
        <begin position="6"/>
        <end position="24"/>
    </location>
</feature>
<accession>A0A031LKM1</accession>
<feature type="transmembrane region" description="Helical" evidence="1">
    <location>
        <begin position="33"/>
        <end position="51"/>
    </location>
</feature>